<evidence type="ECO:0000256" key="5">
    <source>
        <dbReference type="PROSITE-ProRule" id="PRU00309"/>
    </source>
</evidence>
<dbReference type="PANTHER" id="PTHR46600:SF11">
    <property type="entry name" value="THAP DOMAIN-CONTAINING PROTEIN 10"/>
    <property type="match status" value="1"/>
</dbReference>
<sequence length="344" mass="39086">MGGCRCSYKNCTNTTKTTENIHFFHYPVKHRDRCIVWIENACKKEFYNLEEDQLRNKVVCEQHFDPRWFPNPQRKRLLQNAVPTLDGDAIESLPKIAKTEPDNVPFFPSSNQYKDIKVVPANDDGTVFVLDTENMFTVSPKIESYVIKNGVLVPTNSNNAPSKNVKNLSNQPKPVANINACPGIPGPSKPPLVKQEIPETCEPTTMEQEDDVSLLIYDDNINESSDLEEKKTAGASLKNLVSRNYLRKIKQHSRDIASIKRMLKQKRIAEEKPSRKSIIDALRSDIPPSLLTVISLILGEKNELNDEDVEFFTTIHRSSSDVYQLLSDKYKWNLPSVDIVEGPE</sequence>
<dbReference type="SMART" id="SM00692">
    <property type="entry name" value="DM3"/>
    <property type="match status" value="1"/>
</dbReference>
<keyword evidence="7" id="KW-1185">Reference proteome</keyword>
<name>A0A6J2YGE4_SITOR</name>
<dbReference type="OrthoDB" id="7683421at2759"/>
<dbReference type="Proteomes" id="UP000504635">
    <property type="component" value="Unplaced"/>
</dbReference>
<dbReference type="Pfam" id="PF05485">
    <property type="entry name" value="THAP"/>
    <property type="match status" value="1"/>
</dbReference>
<evidence type="ECO:0000256" key="3">
    <source>
        <dbReference type="ARBA" id="ARBA00022833"/>
    </source>
</evidence>
<proteinExistence type="predicted"/>
<evidence type="ECO:0000259" key="6">
    <source>
        <dbReference type="PROSITE" id="PS50950"/>
    </source>
</evidence>
<dbReference type="KEGG" id="soy:115887163"/>
<dbReference type="RefSeq" id="XP_030762366.1">
    <property type="nucleotide sequence ID" value="XM_030906506.1"/>
</dbReference>
<organism evidence="7 8">
    <name type="scientific">Sitophilus oryzae</name>
    <name type="common">Rice weevil</name>
    <name type="synonym">Curculio oryzae</name>
    <dbReference type="NCBI Taxonomy" id="7048"/>
    <lineage>
        <taxon>Eukaryota</taxon>
        <taxon>Metazoa</taxon>
        <taxon>Ecdysozoa</taxon>
        <taxon>Arthropoda</taxon>
        <taxon>Hexapoda</taxon>
        <taxon>Insecta</taxon>
        <taxon>Pterygota</taxon>
        <taxon>Neoptera</taxon>
        <taxon>Endopterygota</taxon>
        <taxon>Coleoptera</taxon>
        <taxon>Polyphaga</taxon>
        <taxon>Cucujiformia</taxon>
        <taxon>Curculionidae</taxon>
        <taxon>Dryophthorinae</taxon>
        <taxon>Sitophilus</taxon>
    </lineage>
</organism>
<dbReference type="GO" id="GO:0008270">
    <property type="term" value="F:zinc ion binding"/>
    <property type="evidence" value="ECO:0007669"/>
    <property type="project" value="UniProtKB-KW"/>
</dbReference>
<dbReference type="SMART" id="SM00980">
    <property type="entry name" value="THAP"/>
    <property type="match status" value="1"/>
</dbReference>
<dbReference type="SUPFAM" id="SSF57716">
    <property type="entry name" value="Glucocorticoid receptor-like (DNA-binding domain)"/>
    <property type="match status" value="1"/>
</dbReference>
<protein>
    <submittedName>
        <fullName evidence="8">Uncharacterized protein LOC115887163</fullName>
    </submittedName>
</protein>
<keyword evidence="3" id="KW-0862">Zinc</keyword>
<reference evidence="8" key="1">
    <citation type="submission" date="2025-08" db="UniProtKB">
        <authorList>
            <consortium name="RefSeq"/>
        </authorList>
    </citation>
    <scope>IDENTIFICATION</scope>
    <source>
        <tissue evidence="8">Gonads</tissue>
    </source>
</reference>
<keyword evidence="2 5" id="KW-0863">Zinc-finger</keyword>
<dbReference type="GeneID" id="115887163"/>
<dbReference type="PANTHER" id="PTHR46600">
    <property type="entry name" value="THAP DOMAIN-CONTAINING"/>
    <property type="match status" value="1"/>
</dbReference>
<gene>
    <name evidence="8" type="primary">LOC115887163</name>
</gene>
<dbReference type="PROSITE" id="PS50950">
    <property type="entry name" value="ZF_THAP"/>
    <property type="match status" value="1"/>
</dbReference>
<dbReference type="GO" id="GO:0043565">
    <property type="term" value="F:sequence-specific DNA binding"/>
    <property type="evidence" value="ECO:0007669"/>
    <property type="project" value="InterPro"/>
</dbReference>
<dbReference type="AlphaFoldDB" id="A0A6J2YGE4"/>
<dbReference type="InterPro" id="IPR026516">
    <property type="entry name" value="THAP1/10"/>
</dbReference>
<dbReference type="InterPro" id="IPR006612">
    <property type="entry name" value="THAP_Znf"/>
</dbReference>
<evidence type="ECO:0000313" key="8">
    <source>
        <dbReference type="RefSeq" id="XP_030762366.1"/>
    </source>
</evidence>
<evidence type="ECO:0000256" key="2">
    <source>
        <dbReference type="ARBA" id="ARBA00022771"/>
    </source>
</evidence>
<accession>A0A6J2YGE4</accession>
<keyword evidence="4 5" id="KW-0238">DNA-binding</keyword>
<evidence type="ECO:0000313" key="7">
    <source>
        <dbReference type="Proteomes" id="UP000504635"/>
    </source>
</evidence>
<keyword evidence="1" id="KW-0479">Metal-binding</keyword>
<feature type="domain" description="THAP-type" evidence="6">
    <location>
        <begin position="1"/>
        <end position="86"/>
    </location>
</feature>
<evidence type="ECO:0000256" key="4">
    <source>
        <dbReference type="ARBA" id="ARBA00023125"/>
    </source>
</evidence>
<evidence type="ECO:0000256" key="1">
    <source>
        <dbReference type="ARBA" id="ARBA00022723"/>
    </source>
</evidence>
<dbReference type="InParanoid" id="A0A6J2YGE4"/>